<dbReference type="UniPathway" id="UPA00070">
    <property type="reaction ID" value="UER00116"/>
</dbReference>
<dbReference type="SUPFAM" id="SSF53671">
    <property type="entry name" value="Aspartate/ornithine carbamoyltransferase"/>
    <property type="match status" value="1"/>
</dbReference>
<accession>A0A7T4JV80</accession>
<evidence type="ECO:0000259" key="9">
    <source>
        <dbReference type="Pfam" id="PF02729"/>
    </source>
</evidence>
<sequence length="311" mass="33867">MKHLISTEDLSAEEITYLLDQADEFRNTLSDREIRKLPTLRGRRVASLFYENSTRTKNSFETAAKSLSADVLSISAASSSVKKGESLRDTGLTLTAIGVEAFILRHPSSGAPQLLAGWVAPDGVGPSVINAGDGSHQHPTQALLDAVTMRQHLGDVKGKTVAIIGDLLHSRVVRSNVDVLSMLGARVILVAPPTLMPAGVETWPAETSYELDPILKDLDVAMLLRVQEERMHGGFFPSDREYRALYGMTAERLNKLNKNALIMHPGPMIRGHEIDYAVADAEQTVVLEQVANGVYLRMAVLFALLSGTNEV</sequence>
<feature type="binding site" evidence="7">
    <location>
        <position position="267"/>
    </location>
    <ligand>
        <name>carbamoyl phosphate</name>
        <dbReference type="ChEBI" id="CHEBI:58228"/>
    </ligand>
</feature>
<dbReference type="GO" id="GO:0006207">
    <property type="term" value="P:'de novo' pyrimidine nucleobase biosynthetic process"/>
    <property type="evidence" value="ECO:0007669"/>
    <property type="project" value="InterPro"/>
</dbReference>
<gene>
    <name evidence="7" type="primary">pyrB</name>
    <name evidence="10" type="ORF">I6I10_01420</name>
</gene>
<feature type="binding site" evidence="7">
    <location>
        <position position="55"/>
    </location>
    <ligand>
        <name>carbamoyl phosphate</name>
        <dbReference type="ChEBI" id="CHEBI:58228"/>
    </ligand>
</feature>
<dbReference type="InterPro" id="IPR006131">
    <property type="entry name" value="Asp_carbamoyltransf_Asp/Orn-bd"/>
</dbReference>
<protein>
    <recommendedName>
        <fullName evidence="7">Aspartate carbamoyltransferase</fullName>
        <ecNumber evidence="7">2.1.3.2</ecNumber>
    </recommendedName>
    <alternativeName>
        <fullName evidence="7">Aspartate transcarbamylase</fullName>
        <shortName evidence="7">ATCase</shortName>
    </alternativeName>
</protein>
<feature type="domain" description="Aspartate/ornithine carbamoyltransferase carbamoyl-P binding" evidence="9">
    <location>
        <begin position="2"/>
        <end position="151"/>
    </location>
</feature>
<evidence type="ECO:0000256" key="2">
    <source>
        <dbReference type="ARBA" id="ARBA00008896"/>
    </source>
</evidence>
<comment type="pathway">
    <text evidence="1 7">Pyrimidine metabolism; UMP biosynthesis via de novo pathway; (S)-dihydroorotate from bicarbonate: step 2/3.</text>
</comment>
<dbReference type="GO" id="GO:0016597">
    <property type="term" value="F:amino acid binding"/>
    <property type="evidence" value="ECO:0007669"/>
    <property type="project" value="InterPro"/>
</dbReference>
<dbReference type="Proteomes" id="UP000596145">
    <property type="component" value="Chromosome"/>
</dbReference>
<dbReference type="PRINTS" id="PR00101">
    <property type="entry name" value="ATCASE"/>
</dbReference>
<evidence type="ECO:0000313" key="11">
    <source>
        <dbReference type="Proteomes" id="UP000596145"/>
    </source>
</evidence>
<dbReference type="NCBIfam" id="NF002032">
    <property type="entry name" value="PRK00856.1"/>
    <property type="match status" value="1"/>
</dbReference>
<dbReference type="PANTHER" id="PTHR45753:SF6">
    <property type="entry name" value="ASPARTATE CARBAMOYLTRANSFERASE"/>
    <property type="match status" value="1"/>
</dbReference>
<reference evidence="10 11" key="1">
    <citation type="submission" date="2020-12" db="EMBL/GenBank/DDBJ databases">
        <title>FDA dAtabase for Regulatory Grade micrObial Sequences (FDA-ARGOS): Supporting development and validation of Infectious Disease Dx tests.</title>
        <authorList>
            <person name="Sproer C."/>
            <person name="Gronow S."/>
            <person name="Severitt S."/>
            <person name="Schroder I."/>
            <person name="Tallon L."/>
            <person name="Sadzewicz L."/>
            <person name="Zhao X."/>
            <person name="Boylan J."/>
            <person name="Ott S."/>
            <person name="Bowen H."/>
            <person name="Vavikolanu K."/>
            <person name="Mehta A."/>
            <person name="Aluvathingal J."/>
            <person name="Nadendla S."/>
            <person name="Lowell S."/>
            <person name="Myers T."/>
            <person name="Yan Y."/>
            <person name="Sichtig H."/>
        </authorList>
    </citation>
    <scope>NUCLEOTIDE SEQUENCE [LARGE SCALE GENOMIC DNA]</scope>
    <source>
        <strain evidence="10 11">FDAARGOS_1053</strain>
    </source>
</reference>
<comment type="catalytic activity">
    <reaction evidence="6 7">
        <text>carbamoyl phosphate + L-aspartate = N-carbamoyl-L-aspartate + phosphate + H(+)</text>
        <dbReference type="Rhea" id="RHEA:20013"/>
        <dbReference type="ChEBI" id="CHEBI:15378"/>
        <dbReference type="ChEBI" id="CHEBI:29991"/>
        <dbReference type="ChEBI" id="CHEBI:32814"/>
        <dbReference type="ChEBI" id="CHEBI:43474"/>
        <dbReference type="ChEBI" id="CHEBI:58228"/>
        <dbReference type="EC" id="2.1.3.2"/>
    </reaction>
</comment>
<dbReference type="PROSITE" id="PS00097">
    <property type="entry name" value="CARBAMOYLTRANSFERASE"/>
    <property type="match status" value="1"/>
</dbReference>
<organism evidence="10 11">
    <name type="scientific">Corynebacterium glucuronolyticum</name>
    <dbReference type="NCBI Taxonomy" id="39791"/>
    <lineage>
        <taxon>Bacteria</taxon>
        <taxon>Bacillati</taxon>
        <taxon>Actinomycetota</taxon>
        <taxon>Actinomycetes</taxon>
        <taxon>Mycobacteriales</taxon>
        <taxon>Corynebacteriaceae</taxon>
        <taxon>Corynebacterium</taxon>
    </lineage>
</organism>
<dbReference type="InterPro" id="IPR036901">
    <property type="entry name" value="Asp/Orn_carbamoylTrfase_sf"/>
</dbReference>
<dbReference type="RefSeq" id="WP_070741263.1">
    <property type="nucleotide sequence ID" value="NZ_CP066007.1"/>
</dbReference>
<dbReference type="GO" id="GO:0006520">
    <property type="term" value="P:amino acid metabolic process"/>
    <property type="evidence" value="ECO:0007669"/>
    <property type="project" value="InterPro"/>
</dbReference>
<evidence type="ECO:0000256" key="6">
    <source>
        <dbReference type="ARBA" id="ARBA00048859"/>
    </source>
</evidence>
<feature type="binding site" evidence="7">
    <location>
        <position position="141"/>
    </location>
    <ligand>
        <name>carbamoyl phosphate</name>
        <dbReference type="ChEBI" id="CHEBI:58228"/>
    </ligand>
</feature>
<comment type="function">
    <text evidence="5 7">Catalyzes the condensation of carbamoyl phosphate and aspartate to form carbamoyl aspartate and inorganic phosphate, the committed step in the de novo pyrimidine nucleotide biosynthesis pathway.</text>
</comment>
<dbReference type="GO" id="GO:0044205">
    <property type="term" value="P:'de novo' UMP biosynthetic process"/>
    <property type="evidence" value="ECO:0007669"/>
    <property type="project" value="UniProtKB-UniRule"/>
</dbReference>
<dbReference type="GeneID" id="92759032"/>
<feature type="domain" description="Aspartate/ornithine carbamoyltransferase Asp/Orn-binding" evidence="8">
    <location>
        <begin position="157"/>
        <end position="303"/>
    </location>
</feature>
<evidence type="ECO:0000256" key="7">
    <source>
        <dbReference type="HAMAP-Rule" id="MF_00001"/>
    </source>
</evidence>
<dbReference type="Pfam" id="PF02729">
    <property type="entry name" value="OTCace_N"/>
    <property type="match status" value="1"/>
</dbReference>
<proteinExistence type="inferred from homology"/>
<dbReference type="InterPro" id="IPR006130">
    <property type="entry name" value="Asp/Orn_carbamoylTrfase"/>
</dbReference>
<dbReference type="NCBIfam" id="TIGR00670">
    <property type="entry name" value="asp_carb_tr"/>
    <property type="match status" value="1"/>
</dbReference>
<dbReference type="InterPro" id="IPR006132">
    <property type="entry name" value="Asp/Orn_carbamoyltranf_P-bd"/>
</dbReference>
<dbReference type="EC" id="2.1.3.2" evidence="7"/>
<feature type="binding site" evidence="7">
    <location>
        <position position="266"/>
    </location>
    <ligand>
        <name>carbamoyl phosphate</name>
        <dbReference type="ChEBI" id="CHEBI:58228"/>
    </ligand>
</feature>
<evidence type="ECO:0000259" key="8">
    <source>
        <dbReference type="Pfam" id="PF00185"/>
    </source>
</evidence>
<name>A0A7T4JV80_9CORY</name>
<dbReference type="FunFam" id="3.40.50.1370:FF:000007">
    <property type="entry name" value="Aspartate carbamoyltransferase"/>
    <property type="match status" value="1"/>
</dbReference>
<feature type="binding site" evidence="7">
    <location>
        <position position="225"/>
    </location>
    <ligand>
        <name>L-aspartate</name>
        <dbReference type="ChEBI" id="CHEBI:29991"/>
    </ligand>
</feature>
<feature type="binding site" evidence="7">
    <location>
        <position position="138"/>
    </location>
    <ligand>
        <name>carbamoyl phosphate</name>
        <dbReference type="ChEBI" id="CHEBI:58228"/>
    </ligand>
</feature>
<dbReference type="EMBL" id="CP066007">
    <property type="protein sequence ID" value="QQB46638.1"/>
    <property type="molecule type" value="Genomic_DNA"/>
</dbReference>
<keyword evidence="3 7" id="KW-0808">Transferase</keyword>
<evidence type="ECO:0000256" key="1">
    <source>
        <dbReference type="ARBA" id="ARBA00004852"/>
    </source>
</evidence>
<keyword evidence="4 7" id="KW-0665">Pyrimidine biosynthesis</keyword>
<evidence type="ECO:0000313" key="10">
    <source>
        <dbReference type="EMBL" id="QQB46638.1"/>
    </source>
</evidence>
<dbReference type="GO" id="GO:0004070">
    <property type="term" value="F:aspartate carbamoyltransferase activity"/>
    <property type="evidence" value="ECO:0007669"/>
    <property type="project" value="UniProtKB-UniRule"/>
</dbReference>
<comment type="similarity">
    <text evidence="2 7">Belongs to the aspartate/ornithine carbamoyltransferase superfamily. ATCase family.</text>
</comment>
<dbReference type="Pfam" id="PF00185">
    <property type="entry name" value="OTCace"/>
    <property type="match status" value="1"/>
</dbReference>
<dbReference type="HAMAP" id="MF_00001">
    <property type="entry name" value="Asp_carb_tr"/>
    <property type="match status" value="1"/>
</dbReference>
<evidence type="ECO:0000256" key="4">
    <source>
        <dbReference type="ARBA" id="ARBA00022975"/>
    </source>
</evidence>
<feature type="binding site" evidence="7">
    <location>
        <position position="105"/>
    </location>
    <ligand>
        <name>carbamoyl phosphate</name>
        <dbReference type="ChEBI" id="CHEBI:58228"/>
    </ligand>
</feature>
<dbReference type="AlphaFoldDB" id="A0A7T4JV80"/>
<feature type="binding site" evidence="7">
    <location>
        <position position="171"/>
    </location>
    <ligand>
        <name>L-aspartate</name>
        <dbReference type="ChEBI" id="CHEBI:29991"/>
    </ligand>
</feature>
<evidence type="ECO:0000256" key="3">
    <source>
        <dbReference type="ARBA" id="ARBA00022679"/>
    </source>
</evidence>
<dbReference type="GO" id="GO:0005829">
    <property type="term" value="C:cytosol"/>
    <property type="evidence" value="ECO:0007669"/>
    <property type="project" value="TreeGrafter"/>
</dbReference>
<dbReference type="Gene3D" id="3.40.50.1370">
    <property type="entry name" value="Aspartate/ornithine carbamoyltransferase"/>
    <property type="match status" value="2"/>
</dbReference>
<dbReference type="OrthoDB" id="9774690at2"/>
<feature type="binding site" evidence="7">
    <location>
        <position position="56"/>
    </location>
    <ligand>
        <name>carbamoyl phosphate</name>
        <dbReference type="ChEBI" id="CHEBI:58228"/>
    </ligand>
</feature>
<dbReference type="PANTHER" id="PTHR45753">
    <property type="entry name" value="ORNITHINE CARBAMOYLTRANSFERASE, MITOCHONDRIAL"/>
    <property type="match status" value="1"/>
</dbReference>
<comment type="subunit">
    <text evidence="7">Heterododecamer (2C3:3R2) of six catalytic PyrB chains organized as two trimers (C3), and six regulatory PyrI chains organized as three dimers (R2).</text>
</comment>
<evidence type="ECO:0000256" key="5">
    <source>
        <dbReference type="ARBA" id="ARBA00043884"/>
    </source>
</evidence>
<dbReference type="InterPro" id="IPR002082">
    <property type="entry name" value="Asp_carbamoyltransf"/>
</dbReference>
<feature type="binding site" evidence="7">
    <location>
        <position position="83"/>
    </location>
    <ligand>
        <name>L-aspartate</name>
        <dbReference type="ChEBI" id="CHEBI:29991"/>
    </ligand>
</feature>
<dbReference type="PRINTS" id="PR00100">
    <property type="entry name" value="AOTCASE"/>
</dbReference>